<evidence type="ECO:0000256" key="1">
    <source>
        <dbReference type="SAM" id="MobiDB-lite"/>
    </source>
</evidence>
<dbReference type="AlphaFoldDB" id="A0AAE0KIH1"/>
<dbReference type="Pfam" id="PF06985">
    <property type="entry name" value="HET"/>
    <property type="match status" value="1"/>
</dbReference>
<feature type="domain" description="Heterokaryon incompatibility" evidence="2">
    <location>
        <begin position="57"/>
        <end position="218"/>
    </location>
</feature>
<dbReference type="Proteomes" id="UP001287356">
    <property type="component" value="Unassembled WGS sequence"/>
</dbReference>
<evidence type="ECO:0000313" key="4">
    <source>
        <dbReference type="Proteomes" id="UP001287356"/>
    </source>
</evidence>
<protein>
    <submittedName>
        <fullName evidence="3">Heterokaryon incompatibility protein-domain-containing protein</fullName>
    </submittedName>
</protein>
<accession>A0AAE0KIH1</accession>
<evidence type="ECO:0000259" key="2">
    <source>
        <dbReference type="Pfam" id="PF06985"/>
    </source>
</evidence>
<keyword evidence="4" id="KW-1185">Reference proteome</keyword>
<dbReference type="PANTHER" id="PTHR24148:SF64">
    <property type="entry name" value="HETEROKARYON INCOMPATIBILITY DOMAIN-CONTAINING PROTEIN"/>
    <property type="match status" value="1"/>
</dbReference>
<sequence>MAAAPPQIPNPDPGVFEYPPLPEGVDAIRVLTVEPGDFADHVVCRLVPVAFSAKPRYTALSYTWQDPYPYWENESERTSPTSPPAITLNGRPFAVQPNLFLALVHLRSPTHALALWVDAVCINQADPEERDCQVAIMSFIYTRALLVAVWLGPKVHGAQTDQLRRMHTDWKTGEARLLAASIHDTDKQLLHYSAEPDAATADRIAASAYWTRLWIVQELCLPQQLVFVYGAVLWRYEDLARWDVVREARNPDPSVTSAKTQQGSVGAGLAAIVRLIDTRDARHSDRLRLERLVERFARSRCSELRDRVYGLLGLATDVYTFPRERDEKESDGGSQLSPRRGSGYFPVRYACALYDLWADVVRFAYFRARAIDAAEWCTLLFLLEMPVPRDTNKTRFYKQQWIDERRVSVVRTAGVVQAALDQRVADEEPTPPSSPSSSDSDSESESQSAGSTGSVIRAYGYLAGRIVQVGPAYGAWVGSFRAHQDWVGAWEDHAGYDTPPQLERLHRIHDRYAARLMAYGTADLARVAVMRRSGVVAWKLDRAHQVDPDGKPRFDVDSGGEGDDGYRAVFDKTWGTETQDVKATVGNALGKGRLPPAQDDDDEPRLFLGTGCAMGLVPALAQVGDCIVRFWNCDAAILVRPVAAPKDDADASKPATAKAQDVSPAPPTTFMLLGRADVAEVVDRTATPGFDPHAEKMLWGGTPDNGTEDLGAVCVDLDLLTLQKITAHINT</sequence>
<reference evidence="3" key="1">
    <citation type="journal article" date="2023" name="Mol. Phylogenet. Evol.">
        <title>Genome-scale phylogeny and comparative genomics of the fungal order Sordariales.</title>
        <authorList>
            <person name="Hensen N."/>
            <person name="Bonometti L."/>
            <person name="Westerberg I."/>
            <person name="Brannstrom I.O."/>
            <person name="Guillou S."/>
            <person name="Cros-Aarteil S."/>
            <person name="Calhoun S."/>
            <person name="Haridas S."/>
            <person name="Kuo A."/>
            <person name="Mondo S."/>
            <person name="Pangilinan J."/>
            <person name="Riley R."/>
            <person name="LaButti K."/>
            <person name="Andreopoulos B."/>
            <person name="Lipzen A."/>
            <person name="Chen C."/>
            <person name="Yan M."/>
            <person name="Daum C."/>
            <person name="Ng V."/>
            <person name="Clum A."/>
            <person name="Steindorff A."/>
            <person name="Ohm R.A."/>
            <person name="Martin F."/>
            <person name="Silar P."/>
            <person name="Natvig D.O."/>
            <person name="Lalanne C."/>
            <person name="Gautier V."/>
            <person name="Ament-Velasquez S.L."/>
            <person name="Kruys A."/>
            <person name="Hutchinson M.I."/>
            <person name="Powell A.J."/>
            <person name="Barry K."/>
            <person name="Miller A.N."/>
            <person name="Grigoriev I.V."/>
            <person name="Debuchy R."/>
            <person name="Gladieux P."/>
            <person name="Hiltunen Thoren M."/>
            <person name="Johannesson H."/>
        </authorList>
    </citation>
    <scope>NUCLEOTIDE SEQUENCE</scope>
    <source>
        <strain evidence="3">CBS 958.72</strain>
    </source>
</reference>
<dbReference type="InterPro" id="IPR052895">
    <property type="entry name" value="HetReg/Transcr_Mod"/>
</dbReference>
<dbReference type="EMBL" id="JAULSN010000003">
    <property type="protein sequence ID" value="KAK3377289.1"/>
    <property type="molecule type" value="Genomic_DNA"/>
</dbReference>
<feature type="compositionally biased region" description="Low complexity" evidence="1">
    <location>
        <begin position="435"/>
        <end position="451"/>
    </location>
</feature>
<proteinExistence type="predicted"/>
<name>A0AAE0KIH1_9PEZI</name>
<organism evidence="3 4">
    <name type="scientific">Lasiosphaeria ovina</name>
    <dbReference type="NCBI Taxonomy" id="92902"/>
    <lineage>
        <taxon>Eukaryota</taxon>
        <taxon>Fungi</taxon>
        <taxon>Dikarya</taxon>
        <taxon>Ascomycota</taxon>
        <taxon>Pezizomycotina</taxon>
        <taxon>Sordariomycetes</taxon>
        <taxon>Sordariomycetidae</taxon>
        <taxon>Sordariales</taxon>
        <taxon>Lasiosphaeriaceae</taxon>
        <taxon>Lasiosphaeria</taxon>
    </lineage>
</organism>
<gene>
    <name evidence="3" type="ORF">B0T24DRAFT_620891</name>
</gene>
<feature type="region of interest" description="Disordered" evidence="1">
    <location>
        <begin position="420"/>
        <end position="451"/>
    </location>
</feature>
<dbReference type="PANTHER" id="PTHR24148">
    <property type="entry name" value="ANKYRIN REPEAT DOMAIN-CONTAINING PROTEIN 39 HOMOLOG-RELATED"/>
    <property type="match status" value="1"/>
</dbReference>
<evidence type="ECO:0000313" key="3">
    <source>
        <dbReference type="EMBL" id="KAK3377289.1"/>
    </source>
</evidence>
<dbReference type="InterPro" id="IPR010730">
    <property type="entry name" value="HET"/>
</dbReference>
<comment type="caution">
    <text evidence="3">The sequence shown here is derived from an EMBL/GenBank/DDBJ whole genome shotgun (WGS) entry which is preliminary data.</text>
</comment>
<reference evidence="3" key="2">
    <citation type="submission" date="2023-06" db="EMBL/GenBank/DDBJ databases">
        <authorList>
            <consortium name="Lawrence Berkeley National Laboratory"/>
            <person name="Haridas S."/>
            <person name="Hensen N."/>
            <person name="Bonometti L."/>
            <person name="Westerberg I."/>
            <person name="Brannstrom I.O."/>
            <person name="Guillou S."/>
            <person name="Cros-Aarteil S."/>
            <person name="Calhoun S."/>
            <person name="Kuo A."/>
            <person name="Mondo S."/>
            <person name="Pangilinan J."/>
            <person name="Riley R."/>
            <person name="Labutti K."/>
            <person name="Andreopoulos B."/>
            <person name="Lipzen A."/>
            <person name="Chen C."/>
            <person name="Yanf M."/>
            <person name="Daum C."/>
            <person name="Ng V."/>
            <person name="Clum A."/>
            <person name="Steindorff A."/>
            <person name="Ohm R."/>
            <person name="Martin F."/>
            <person name="Silar P."/>
            <person name="Natvig D."/>
            <person name="Lalanne C."/>
            <person name="Gautier V."/>
            <person name="Ament-Velasquez S.L."/>
            <person name="Kruys A."/>
            <person name="Hutchinson M.I."/>
            <person name="Powell A.J."/>
            <person name="Barry K."/>
            <person name="Miller A.N."/>
            <person name="Grigoriev I.V."/>
            <person name="Debuchy R."/>
            <person name="Gladieux P."/>
            <person name="Thoren M.H."/>
            <person name="Johannesson H."/>
        </authorList>
    </citation>
    <scope>NUCLEOTIDE SEQUENCE</scope>
    <source>
        <strain evidence="3">CBS 958.72</strain>
    </source>
</reference>